<dbReference type="InterPro" id="IPR003892">
    <property type="entry name" value="CUE"/>
</dbReference>
<dbReference type="PANTHER" id="PTHR16461:SF5">
    <property type="entry name" value="TOLL-INTERACTING PROTEIN"/>
    <property type="match status" value="1"/>
</dbReference>
<comment type="caution">
    <text evidence="3">The sequence shown here is derived from an EMBL/GenBank/DDBJ whole genome shotgun (WGS) entry which is preliminary data.</text>
</comment>
<organism evidence="3 4">
    <name type="scientific">Zalerion maritima</name>
    <dbReference type="NCBI Taxonomy" id="339359"/>
    <lineage>
        <taxon>Eukaryota</taxon>
        <taxon>Fungi</taxon>
        <taxon>Dikarya</taxon>
        <taxon>Ascomycota</taxon>
        <taxon>Pezizomycotina</taxon>
        <taxon>Sordariomycetes</taxon>
        <taxon>Lulworthiomycetidae</taxon>
        <taxon>Lulworthiales</taxon>
        <taxon>Lulworthiaceae</taxon>
        <taxon>Zalerion</taxon>
    </lineage>
</organism>
<evidence type="ECO:0000256" key="1">
    <source>
        <dbReference type="SAM" id="MobiDB-lite"/>
    </source>
</evidence>
<dbReference type="AlphaFoldDB" id="A0AAD5RNL7"/>
<feature type="compositionally biased region" description="Basic and acidic residues" evidence="1">
    <location>
        <begin position="184"/>
        <end position="208"/>
    </location>
</feature>
<evidence type="ECO:0000313" key="4">
    <source>
        <dbReference type="Proteomes" id="UP001201980"/>
    </source>
</evidence>
<feature type="region of interest" description="Disordered" evidence="1">
    <location>
        <begin position="100"/>
        <end position="208"/>
    </location>
</feature>
<reference evidence="3" key="1">
    <citation type="submission" date="2022-07" db="EMBL/GenBank/DDBJ databases">
        <title>Draft genome sequence of Zalerion maritima ATCC 34329, a (micro)plastics degrading marine fungus.</title>
        <authorList>
            <person name="Paco A."/>
            <person name="Goncalves M.F.M."/>
            <person name="Rocha-Santos T.A.P."/>
            <person name="Alves A."/>
        </authorList>
    </citation>
    <scope>NUCLEOTIDE SEQUENCE</scope>
    <source>
        <strain evidence="3">ATCC 34329</strain>
    </source>
</reference>
<protein>
    <recommendedName>
        <fullName evidence="2">CUE domain-containing protein</fullName>
    </recommendedName>
</protein>
<feature type="compositionally biased region" description="Polar residues" evidence="1">
    <location>
        <begin position="158"/>
        <end position="170"/>
    </location>
</feature>
<feature type="compositionally biased region" description="Basic and acidic residues" evidence="1">
    <location>
        <begin position="383"/>
        <end position="397"/>
    </location>
</feature>
<dbReference type="SMART" id="SM00546">
    <property type="entry name" value="CUE"/>
    <property type="match status" value="1"/>
</dbReference>
<proteinExistence type="predicted"/>
<dbReference type="InterPro" id="IPR041807">
    <property type="entry name" value="Cue5/Don1_CUE"/>
</dbReference>
<evidence type="ECO:0000313" key="3">
    <source>
        <dbReference type="EMBL" id="KAJ2898726.1"/>
    </source>
</evidence>
<feature type="compositionally biased region" description="Low complexity" evidence="1">
    <location>
        <begin position="43"/>
        <end position="53"/>
    </location>
</feature>
<dbReference type="CDD" id="cd14372">
    <property type="entry name" value="CUE_Cue5p_like"/>
    <property type="match status" value="1"/>
</dbReference>
<name>A0AAD5RNL7_9PEZI</name>
<dbReference type="PROSITE" id="PS51140">
    <property type="entry name" value="CUE"/>
    <property type="match status" value="1"/>
</dbReference>
<dbReference type="GO" id="GO:0043130">
    <property type="term" value="F:ubiquitin binding"/>
    <property type="evidence" value="ECO:0007669"/>
    <property type="project" value="InterPro"/>
</dbReference>
<dbReference type="EMBL" id="JAKWBI020000219">
    <property type="protein sequence ID" value="KAJ2898726.1"/>
    <property type="molecule type" value="Genomic_DNA"/>
</dbReference>
<gene>
    <name evidence="3" type="ORF">MKZ38_003678</name>
</gene>
<dbReference type="Gene3D" id="1.10.8.10">
    <property type="entry name" value="DNA helicase RuvA subunit, C-terminal domain"/>
    <property type="match status" value="1"/>
</dbReference>
<dbReference type="GO" id="GO:0006511">
    <property type="term" value="P:ubiquitin-dependent protein catabolic process"/>
    <property type="evidence" value="ECO:0007669"/>
    <property type="project" value="TreeGrafter"/>
</dbReference>
<feature type="region of interest" description="Disordered" evidence="1">
    <location>
        <begin position="229"/>
        <end position="424"/>
    </location>
</feature>
<dbReference type="FunFam" id="1.10.8.10:FF:000064">
    <property type="entry name" value="Similar to CUE domain-containing protein"/>
    <property type="match status" value="1"/>
</dbReference>
<feature type="region of interest" description="Disordered" evidence="1">
    <location>
        <begin position="1"/>
        <end position="69"/>
    </location>
</feature>
<dbReference type="PANTHER" id="PTHR16461">
    <property type="entry name" value="TOLL-INTERACTING PROTEIN"/>
    <property type="match status" value="1"/>
</dbReference>
<dbReference type="GO" id="GO:0031624">
    <property type="term" value="F:ubiquitin conjugating enzyme binding"/>
    <property type="evidence" value="ECO:0007669"/>
    <property type="project" value="TreeGrafter"/>
</dbReference>
<dbReference type="Proteomes" id="UP001201980">
    <property type="component" value="Unassembled WGS sequence"/>
</dbReference>
<feature type="compositionally biased region" description="Polar residues" evidence="1">
    <location>
        <begin position="411"/>
        <end position="424"/>
    </location>
</feature>
<feature type="compositionally biased region" description="Basic and acidic residues" evidence="1">
    <location>
        <begin position="252"/>
        <end position="262"/>
    </location>
</feature>
<dbReference type="Pfam" id="PF02845">
    <property type="entry name" value="CUE"/>
    <property type="match status" value="1"/>
</dbReference>
<dbReference type="SUPFAM" id="SSF46934">
    <property type="entry name" value="UBA-like"/>
    <property type="match status" value="1"/>
</dbReference>
<dbReference type="InterPro" id="IPR009060">
    <property type="entry name" value="UBA-like_sf"/>
</dbReference>
<keyword evidence="4" id="KW-1185">Reference proteome</keyword>
<sequence length="424" mass="46227">MSAPADAPKQSPVAAPESPTTARPLEMDDDDVQETGVLDNSQSTPGAAPASSEAPPPKPPRPMTEAQKHILMLKEAFPTIDEPVIKAVLTASRGHVEPAFNALLQMTDPDAVKDDDDQQPPPQPPRPTQQRTPTSSTAMTQMEADEQYARQLAEHYENISSYEARTSNRTPGHGYGPPPQRGVRPQDDDREHSFIDDELPIIKENLRKGFIETQTKFNEWFTTMKKKMDGDEDDLDYHDDGPRPGHGRPGRRQAEPNRRSNDYDTYDADPQLLTDDFAGMKFKSDGTPARRPGQGQGQPQMGVGNSNVFRPPPKSTSPSGRKVAFVENAEDIDDIYDNGPSKPVPKDAPAPGKASKWQPLTSVEPNPIADNDPFSLGDSDDEKEAKEKGGSKAEQGELQKATAEAMADSLVDSSATPSTEVKKA</sequence>
<feature type="compositionally biased region" description="Low complexity" evidence="1">
    <location>
        <begin position="128"/>
        <end position="137"/>
    </location>
</feature>
<evidence type="ECO:0000259" key="2">
    <source>
        <dbReference type="PROSITE" id="PS51140"/>
    </source>
</evidence>
<accession>A0AAD5RNL7</accession>
<feature type="domain" description="CUE" evidence="2">
    <location>
        <begin position="65"/>
        <end position="108"/>
    </location>
</feature>
<dbReference type="GO" id="GO:0005737">
    <property type="term" value="C:cytoplasm"/>
    <property type="evidence" value="ECO:0007669"/>
    <property type="project" value="TreeGrafter"/>
</dbReference>